<evidence type="ECO:0000256" key="8">
    <source>
        <dbReference type="HAMAP-Rule" id="MF_01416"/>
    </source>
</evidence>
<keyword evidence="10" id="KW-1185">Reference proteome</keyword>
<keyword evidence="5 8" id="KW-0472">Membrane</keyword>
<keyword evidence="3 8" id="KW-0375">Hydrogen ion transport</keyword>
<keyword evidence="4 8" id="KW-0406">Ion transport</keyword>
<organism evidence="9 10">
    <name type="scientific">Halalkalibacter krulwichiae</name>
    <dbReference type="NCBI Taxonomy" id="199441"/>
    <lineage>
        <taxon>Bacteria</taxon>
        <taxon>Bacillati</taxon>
        <taxon>Bacillota</taxon>
        <taxon>Bacilli</taxon>
        <taxon>Bacillales</taxon>
        <taxon>Bacillaceae</taxon>
        <taxon>Halalkalibacter</taxon>
    </lineage>
</organism>
<dbReference type="NCBIfam" id="NF004403">
    <property type="entry name" value="PRK05758.2-4"/>
    <property type="match status" value="1"/>
</dbReference>
<dbReference type="PRINTS" id="PR00125">
    <property type="entry name" value="ATPASEDELTA"/>
</dbReference>
<gene>
    <name evidence="8 9" type="primary">atpH</name>
    <name evidence="9" type="ORF">BkAM31D_24385</name>
</gene>
<dbReference type="InterPro" id="IPR020781">
    <property type="entry name" value="ATPase_OSCP/d_CS"/>
</dbReference>
<dbReference type="Proteomes" id="UP000193006">
    <property type="component" value="Chromosome"/>
</dbReference>
<dbReference type="Gene3D" id="1.10.520.20">
    <property type="entry name" value="N-terminal domain of the delta subunit of the F1F0-ATP synthase"/>
    <property type="match status" value="1"/>
</dbReference>
<evidence type="ECO:0000256" key="3">
    <source>
        <dbReference type="ARBA" id="ARBA00022781"/>
    </source>
</evidence>
<dbReference type="KEGG" id="bkw:BkAM31D_24385"/>
<name>A0A1X9MH02_9BACI</name>
<comment type="subcellular location">
    <subcellularLocation>
        <location evidence="8">Cell membrane</location>
        <topology evidence="8">Peripheral membrane protein</topology>
    </subcellularLocation>
    <subcellularLocation>
        <location evidence="1">Membrane</location>
    </subcellularLocation>
</comment>
<dbReference type="EMBL" id="CP020814">
    <property type="protein sequence ID" value="ARK32745.1"/>
    <property type="molecule type" value="Genomic_DNA"/>
</dbReference>
<comment type="function">
    <text evidence="8">This protein is part of the stalk that links CF(0) to CF(1). It either transmits conformational changes from CF(0) to CF(1) or is implicated in proton conduction.</text>
</comment>
<proteinExistence type="inferred from homology"/>
<dbReference type="GO" id="GO:0046933">
    <property type="term" value="F:proton-transporting ATP synthase activity, rotational mechanism"/>
    <property type="evidence" value="ECO:0007669"/>
    <property type="project" value="UniProtKB-UniRule"/>
</dbReference>
<reference evidence="9 10" key="1">
    <citation type="submission" date="2017-04" db="EMBL/GenBank/DDBJ databases">
        <title>Bacillus krulwichiae AM31D Genome sequencing and assembly.</title>
        <authorList>
            <person name="Krulwich T.A."/>
            <person name="Anastor L."/>
            <person name="Ehrlich R."/>
            <person name="Ehrlich G.D."/>
            <person name="Janto B."/>
        </authorList>
    </citation>
    <scope>NUCLEOTIDE SEQUENCE [LARGE SCALE GENOMIC DNA]</scope>
    <source>
        <strain evidence="9 10">AM31D</strain>
    </source>
</reference>
<dbReference type="GO" id="GO:0005886">
    <property type="term" value="C:plasma membrane"/>
    <property type="evidence" value="ECO:0007669"/>
    <property type="project" value="UniProtKB-SubCell"/>
</dbReference>
<keyword evidence="6 8" id="KW-0139">CF(1)</keyword>
<keyword evidence="8" id="KW-1003">Cell membrane</keyword>
<keyword evidence="2 8" id="KW-0813">Transport</keyword>
<protein>
    <recommendedName>
        <fullName evidence="8">ATP synthase subunit delta</fullName>
    </recommendedName>
    <alternativeName>
        <fullName evidence="8">ATP synthase F(1) sector subunit delta</fullName>
    </alternativeName>
    <alternativeName>
        <fullName evidence="8">F-type ATPase subunit delta</fullName>
        <shortName evidence="8">F-ATPase subunit delta</shortName>
    </alternativeName>
</protein>
<evidence type="ECO:0000256" key="2">
    <source>
        <dbReference type="ARBA" id="ARBA00022448"/>
    </source>
</evidence>
<evidence type="ECO:0000256" key="7">
    <source>
        <dbReference type="ARBA" id="ARBA00023310"/>
    </source>
</evidence>
<comment type="function">
    <text evidence="8">F(1)F(0) ATP synthase produces ATP from ADP in the presence of a proton or sodium gradient. F-type ATPases consist of two structural domains, F(1) containing the extramembraneous catalytic core and F(0) containing the membrane proton channel, linked together by a central stalk and a peripheral stalk. During catalysis, ATP synthesis in the catalytic domain of F(1) is coupled via a rotary mechanism of the central stalk subunits to proton translocation.</text>
</comment>
<evidence type="ECO:0000256" key="4">
    <source>
        <dbReference type="ARBA" id="ARBA00023065"/>
    </source>
</evidence>
<dbReference type="NCBIfam" id="TIGR01145">
    <property type="entry name" value="ATP_synt_delta"/>
    <property type="match status" value="1"/>
</dbReference>
<dbReference type="InterPro" id="IPR026015">
    <property type="entry name" value="ATP_synth_OSCP/delta_N_sf"/>
</dbReference>
<comment type="similarity">
    <text evidence="8">Belongs to the ATPase delta chain family.</text>
</comment>
<dbReference type="Pfam" id="PF00213">
    <property type="entry name" value="OSCP"/>
    <property type="match status" value="1"/>
</dbReference>
<evidence type="ECO:0000313" key="10">
    <source>
        <dbReference type="Proteomes" id="UP000193006"/>
    </source>
</evidence>
<dbReference type="InterPro" id="IPR000711">
    <property type="entry name" value="ATPase_OSCP/dsu"/>
</dbReference>
<evidence type="ECO:0000256" key="1">
    <source>
        <dbReference type="ARBA" id="ARBA00004370"/>
    </source>
</evidence>
<evidence type="ECO:0000313" key="9">
    <source>
        <dbReference type="EMBL" id="ARK32745.1"/>
    </source>
</evidence>
<dbReference type="SUPFAM" id="SSF47928">
    <property type="entry name" value="N-terminal domain of the delta subunit of the F1F0-ATP synthase"/>
    <property type="match status" value="1"/>
</dbReference>
<dbReference type="STRING" id="199441.BkAM31D_24385"/>
<keyword evidence="7 8" id="KW-0066">ATP synthesis</keyword>
<evidence type="ECO:0000256" key="6">
    <source>
        <dbReference type="ARBA" id="ARBA00023196"/>
    </source>
</evidence>
<dbReference type="HAMAP" id="MF_01416">
    <property type="entry name" value="ATP_synth_delta_bact"/>
    <property type="match status" value="1"/>
</dbReference>
<dbReference type="PANTHER" id="PTHR11910">
    <property type="entry name" value="ATP SYNTHASE DELTA CHAIN"/>
    <property type="match status" value="1"/>
</dbReference>
<evidence type="ECO:0000256" key="5">
    <source>
        <dbReference type="ARBA" id="ARBA00023136"/>
    </source>
</evidence>
<accession>A0A1X9MH02</accession>
<dbReference type="PROSITE" id="PS00389">
    <property type="entry name" value="ATPASE_DELTA"/>
    <property type="match status" value="1"/>
</dbReference>
<dbReference type="AlphaFoldDB" id="A0A1X9MH02"/>
<sequence>MSNQAVANRYAVALFQLAKEKHDLKKVNEELQVVKTVLETTPEFVSLLSHPKVTNQQKQVFIQEAFSKTLSEITVNTVLLLVERKRVDELVPMINKFKDLAYEAQDLAEAKVYSAKPLSEKEQDHIAKIFAKKVKKSKIEVTNIVDSDLIGGIKIRIGDRIYDGTVKAQLDRIERQLVAGAR</sequence>
<dbReference type="RefSeq" id="WP_066154882.1">
    <property type="nucleotide sequence ID" value="NZ_CP020814.1"/>
</dbReference>
<dbReference type="GO" id="GO:0045259">
    <property type="term" value="C:proton-transporting ATP synthase complex"/>
    <property type="evidence" value="ECO:0007669"/>
    <property type="project" value="UniProtKB-KW"/>
</dbReference>